<dbReference type="GO" id="GO:0046677">
    <property type="term" value="P:response to antibiotic"/>
    <property type="evidence" value="ECO:0007669"/>
    <property type="project" value="UniProtKB-KW"/>
</dbReference>
<dbReference type="PANTHER" id="PTHR42711">
    <property type="entry name" value="ABC TRANSPORTER ATP-BINDING PROTEIN"/>
    <property type="match status" value="1"/>
</dbReference>
<evidence type="ECO:0000256" key="3">
    <source>
        <dbReference type="ARBA" id="ARBA00022448"/>
    </source>
</evidence>
<evidence type="ECO:0000259" key="7">
    <source>
        <dbReference type="PROSITE" id="PS50893"/>
    </source>
</evidence>
<sequence length="301" mass="32667">MSTAIRLDALTRTFGRGQNQVTALDRISLEVPEGQLIAVLGENGAGKTTLTKILSTMLYPSSGTAQVFGHDVVQAARQVRQDTTVIFGGDRGLYEMLTVRDNLAYFGALHGVRRRDLRSRIPALLEQVGLADAGTRKVQTYSKGMRQRLHIAVGLLTRPRLLLLDEPTVGLDPNESERLRGVIAQMHADGTTVLLTSHNLLDVERLAERVVMVSRGAITHDLGLAEFRRLTGLDAVVTAQLRTPDGASEVVVPVERWSADTLAALARRFQDEELVALDVRPSSLEDAFALASGQSVGGDAR</sequence>
<dbReference type="PANTHER" id="PTHR42711:SF5">
    <property type="entry name" value="ABC TRANSPORTER ATP-BINDING PROTEIN NATA"/>
    <property type="match status" value="1"/>
</dbReference>
<dbReference type="GO" id="GO:0005886">
    <property type="term" value="C:plasma membrane"/>
    <property type="evidence" value="ECO:0007669"/>
    <property type="project" value="UniProtKB-SubCell"/>
</dbReference>
<evidence type="ECO:0000256" key="5">
    <source>
        <dbReference type="ARBA" id="ARBA00022840"/>
    </source>
</evidence>
<evidence type="ECO:0000313" key="8">
    <source>
        <dbReference type="EMBL" id="ROR55114.1"/>
    </source>
</evidence>
<comment type="caution">
    <text evidence="8">The sequence shown here is derived from an EMBL/GenBank/DDBJ whole genome shotgun (WGS) entry which is preliminary data.</text>
</comment>
<dbReference type="GO" id="GO:0016887">
    <property type="term" value="F:ATP hydrolysis activity"/>
    <property type="evidence" value="ECO:0007669"/>
    <property type="project" value="InterPro"/>
</dbReference>
<dbReference type="InterPro" id="IPR027417">
    <property type="entry name" value="P-loop_NTPase"/>
</dbReference>
<dbReference type="AlphaFoldDB" id="A0A3N1ZW85"/>
<dbReference type="EMBL" id="RKHG01000001">
    <property type="protein sequence ID" value="ROR55114.1"/>
    <property type="molecule type" value="Genomic_DNA"/>
</dbReference>
<comment type="similarity">
    <text evidence="2">Belongs to the ABC transporter superfamily.</text>
</comment>
<keyword evidence="3" id="KW-0813">Transport</keyword>
<evidence type="ECO:0000256" key="1">
    <source>
        <dbReference type="ARBA" id="ARBA00004202"/>
    </source>
</evidence>
<dbReference type="Pfam" id="PF00005">
    <property type="entry name" value="ABC_tran"/>
    <property type="match status" value="1"/>
</dbReference>
<accession>A0A3N1ZW85</accession>
<evidence type="ECO:0000256" key="4">
    <source>
        <dbReference type="ARBA" id="ARBA00022741"/>
    </source>
</evidence>
<evidence type="ECO:0000256" key="6">
    <source>
        <dbReference type="ARBA" id="ARBA00023251"/>
    </source>
</evidence>
<feature type="domain" description="ABC transporter" evidence="7">
    <location>
        <begin position="5"/>
        <end position="240"/>
    </location>
</feature>
<dbReference type="PROSITE" id="PS50893">
    <property type="entry name" value="ABC_TRANSPORTER_2"/>
    <property type="match status" value="1"/>
</dbReference>
<dbReference type="InterPro" id="IPR003593">
    <property type="entry name" value="AAA+_ATPase"/>
</dbReference>
<protein>
    <submittedName>
        <fullName evidence="8">ABC-2 type transport system ATP-binding protein</fullName>
    </submittedName>
</protein>
<dbReference type="SMART" id="SM00382">
    <property type="entry name" value="AAA"/>
    <property type="match status" value="1"/>
</dbReference>
<dbReference type="Proteomes" id="UP000275749">
    <property type="component" value="Unassembled WGS sequence"/>
</dbReference>
<dbReference type="InterPro" id="IPR050763">
    <property type="entry name" value="ABC_transporter_ATP-binding"/>
</dbReference>
<dbReference type="Gene3D" id="3.40.50.300">
    <property type="entry name" value="P-loop containing nucleotide triphosphate hydrolases"/>
    <property type="match status" value="1"/>
</dbReference>
<dbReference type="SUPFAM" id="SSF52540">
    <property type="entry name" value="P-loop containing nucleoside triphosphate hydrolases"/>
    <property type="match status" value="1"/>
</dbReference>
<evidence type="ECO:0000313" key="9">
    <source>
        <dbReference type="Proteomes" id="UP000275749"/>
    </source>
</evidence>
<proteinExistence type="inferred from homology"/>
<dbReference type="GO" id="GO:0005524">
    <property type="term" value="F:ATP binding"/>
    <property type="evidence" value="ECO:0007669"/>
    <property type="project" value="UniProtKB-KW"/>
</dbReference>
<name>A0A3N1ZW85_9ACTN</name>
<dbReference type="RefSeq" id="WP_123576016.1">
    <property type="nucleotide sequence ID" value="NZ_RKHG01000001.1"/>
</dbReference>
<evidence type="ECO:0000256" key="2">
    <source>
        <dbReference type="ARBA" id="ARBA00005417"/>
    </source>
</evidence>
<keyword evidence="4" id="KW-0547">Nucleotide-binding</keyword>
<keyword evidence="5 8" id="KW-0067">ATP-binding</keyword>
<dbReference type="InterPro" id="IPR003439">
    <property type="entry name" value="ABC_transporter-like_ATP-bd"/>
</dbReference>
<keyword evidence="6" id="KW-0046">Antibiotic resistance</keyword>
<reference evidence="8 9" key="1">
    <citation type="submission" date="2018-11" db="EMBL/GenBank/DDBJ databases">
        <title>Sequencing the genomes of 1000 actinobacteria strains.</title>
        <authorList>
            <person name="Klenk H.-P."/>
        </authorList>
    </citation>
    <scope>NUCLEOTIDE SEQUENCE [LARGE SCALE GENOMIC DNA]</scope>
    <source>
        <strain evidence="8 9">DSM 10546</strain>
    </source>
</reference>
<organism evidence="8 9">
    <name type="scientific">Luteococcus japonicus</name>
    <dbReference type="NCBI Taxonomy" id="33984"/>
    <lineage>
        <taxon>Bacteria</taxon>
        <taxon>Bacillati</taxon>
        <taxon>Actinomycetota</taxon>
        <taxon>Actinomycetes</taxon>
        <taxon>Propionibacteriales</taxon>
        <taxon>Propionibacteriaceae</taxon>
        <taxon>Luteococcus</taxon>
    </lineage>
</organism>
<gene>
    <name evidence="8" type="ORF">EDD41_2368</name>
</gene>
<comment type="subcellular location">
    <subcellularLocation>
        <location evidence="1">Cell membrane</location>
        <topology evidence="1">Peripheral membrane protein</topology>
    </subcellularLocation>
</comment>